<evidence type="ECO:0000313" key="9">
    <source>
        <dbReference type="EMBL" id="EPT03260.1"/>
    </source>
</evidence>
<keyword evidence="10" id="KW-1185">Reference proteome</keyword>
<dbReference type="GO" id="GO:0005840">
    <property type="term" value="C:ribosome"/>
    <property type="evidence" value="ECO:0007669"/>
    <property type="project" value="UniProtKB-KW"/>
</dbReference>
<accession>S8FYJ2</accession>
<evidence type="ECO:0000256" key="7">
    <source>
        <dbReference type="ARBA" id="ARBA00023274"/>
    </source>
</evidence>
<dbReference type="PANTHER" id="PTHR42973">
    <property type="entry name" value="BINDING OXIDOREDUCTASE, PUTATIVE (AFU_ORTHOLOGUE AFUA_1G17690)-RELATED"/>
    <property type="match status" value="1"/>
</dbReference>
<keyword evidence="4" id="KW-0274">FAD</keyword>
<dbReference type="Gene3D" id="3.30.465.10">
    <property type="match status" value="1"/>
</dbReference>
<dbReference type="SUPFAM" id="SSF56176">
    <property type="entry name" value="FAD-binding/transporter-associated domain-like"/>
    <property type="match status" value="1"/>
</dbReference>
<dbReference type="InterPro" id="IPR038655">
    <property type="entry name" value="Ribosomal_eL27_sf"/>
</dbReference>
<comment type="similarity">
    <text evidence="1">Belongs to the oxygen-dependent FAD-linked oxidoreductase family.</text>
</comment>
<evidence type="ECO:0000256" key="5">
    <source>
        <dbReference type="ARBA" id="ARBA00022980"/>
    </source>
</evidence>
<dbReference type="Pfam" id="PF01777">
    <property type="entry name" value="Ribosomal_L27e"/>
    <property type="match status" value="1"/>
</dbReference>
<dbReference type="InterPro" id="IPR001141">
    <property type="entry name" value="Ribosomal_eL27"/>
</dbReference>
<dbReference type="Gene3D" id="2.30.30.770">
    <property type="match status" value="1"/>
</dbReference>
<dbReference type="GO" id="GO:0003735">
    <property type="term" value="F:structural constituent of ribosome"/>
    <property type="evidence" value="ECO:0007669"/>
    <property type="project" value="InterPro"/>
</dbReference>
<evidence type="ECO:0000256" key="1">
    <source>
        <dbReference type="ARBA" id="ARBA00005466"/>
    </source>
</evidence>
<dbReference type="GO" id="GO:0016491">
    <property type="term" value="F:oxidoreductase activity"/>
    <property type="evidence" value="ECO:0007669"/>
    <property type="project" value="UniProtKB-KW"/>
</dbReference>
<keyword evidence="5" id="KW-0689">Ribosomal protein</keyword>
<comment type="similarity">
    <text evidence="2">Belongs to the eukaryotic ribosomal protein eL27 family.</text>
</comment>
<dbReference type="FunFam" id="2.30.30.770:FF:000001">
    <property type="entry name" value="60S ribosomal protein L27"/>
    <property type="match status" value="1"/>
</dbReference>
<dbReference type="InterPro" id="IPR008991">
    <property type="entry name" value="Translation_prot_SH3-like_sf"/>
</dbReference>
<reference evidence="9 10" key="1">
    <citation type="journal article" date="2012" name="Science">
        <title>The Paleozoic origin of enzymatic lignin decomposition reconstructed from 31 fungal genomes.</title>
        <authorList>
            <person name="Floudas D."/>
            <person name="Binder M."/>
            <person name="Riley R."/>
            <person name="Barry K."/>
            <person name="Blanchette R.A."/>
            <person name="Henrissat B."/>
            <person name="Martinez A.T."/>
            <person name="Otillar R."/>
            <person name="Spatafora J.W."/>
            <person name="Yadav J.S."/>
            <person name="Aerts A."/>
            <person name="Benoit I."/>
            <person name="Boyd A."/>
            <person name="Carlson A."/>
            <person name="Copeland A."/>
            <person name="Coutinho P.M."/>
            <person name="de Vries R.P."/>
            <person name="Ferreira P."/>
            <person name="Findley K."/>
            <person name="Foster B."/>
            <person name="Gaskell J."/>
            <person name="Glotzer D."/>
            <person name="Gorecki P."/>
            <person name="Heitman J."/>
            <person name="Hesse C."/>
            <person name="Hori C."/>
            <person name="Igarashi K."/>
            <person name="Jurgens J.A."/>
            <person name="Kallen N."/>
            <person name="Kersten P."/>
            <person name="Kohler A."/>
            <person name="Kuees U."/>
            <person name="Kumar T.K.A."/>
            <person name="Kuo A."/>
            <person name="LaButti K."/>
            <person name="Larrondo L.F."/>
            <person name="Lindquist E."/>
            <person name="Ling A."/>
            <person name="Lombard V."/>
            <person name="Lucas S."/>
            <person name="Lundell T."/>
            <person name="Martin R."/>
            <person name="McLaughlin D.J."/>
            <person name="Morgenstern I."/>
            <person name="Morin E."/>
            <person name="Murat C."/>
            <person name="Nagy L.G."/>
            <person name="Nolan M."/>
            <person name="Ohm R.A."/>
            <person name="Patyshakuliyeva A."/>
            <person name="Rokas A."/>
            <person name="Ruiz-Duenas F.J."/>
            <person name="Sabat G."/>
            <person name="Salamov A."/>
            <person name="Samejima M."/>
            <person name="Schmutz J."/>
            <person name="Slot J.C."/>
            <person name="St John F."/>
            <person name="Stenlid J."/>
            <person name="Sun H."/>
            <person name="Sun S."/>
            <person name="Syed K."/>
            <person name="Tsang A."/>
            <person name="Wiebenga A."/>
            <person name="Young D."/>
            <person name="Pisabarro A."/>
            <person name="Eastwood D.C."/>
            <person name="Martin F."/>
            <person name="Cullen D."/>
            <person name="Grigoriev I.V."/>
            <person name="Hibbett D.S."/>
        </authorList>
    </citation>
    <scope>NUCLEOTIDE SEQUENCE</scope>
    <source>
        <strain evidence="10">FP-58527</strain>
    </source>
</reference>
<dbReference type="eggNOG" id="KOG3418">
    <property type="taxonomic scope" value="Eukaryota"/>
</dbReference>
<keyword evidence="6" id="KW-0560">Oxidoreductase</keyword>
<dbReference type="InterPro" id="IPR050416">
    <property type="entry name" value="FAD-linked_Oxidoreductase"/>
</dbReference>
<dbReference type="STRING" id="743788.S8FYJ2"/>
<evidence type="ECO:0000256" key="4">
    <source>
        <dbReference type="ARBA" id="ARBA00022827"/>
    </source>
</evidence>
<dbReference type="EMBL" id="KE504131">
    <property type="protein sequence ID" value="EPT03260.1"/>
    <property type="molecule type" value="Genomic_DNA"/>
</dbReference>
<dbReference type="InParanoid" id="S8FYJ2"/>
<name>S8FYJ2_FOMSC</name>
<dbReference type="InterPro" id="IPR016166">
    <property type="entry name" value="FAD-bd_PCMH"/>
</dbReference>
<evidence type="ECO:0000313" key="10">
    <source>
        <dbReference type="Proteomes" id="UP000015241"/>
    </source>
</evidence>
<sequence>MPRVYKPGKVAIVLQGRQAGKKVVVIKQLDEGTKERPYPHAIVAGIERYPLKVTKRMGQKKLAKRSKVKPFIKVVNYSHLFPTRYALELEGLKGTVAAETFKEPSQREDAKKQIKKLLEDRYAGGKNKWFFQPLRVKGGGHTANPGFSSTPGVQIAMARFDGVAYDAAAMTATIGAGLIWDDVYAALEPHGVNVVGGRVTGVGVAGFTLGGGYSFMSNQYGLTIDTVRAFELVLPNGTVTNVTESDADLFWALKGGFNNMGIVTQFTLQAYPQGQVWGGSIITVGAADAVTDATAHFYTNVTDPKASILTTLNWDLDITAIELNLFYDAPTPPDGIFDEFLAIPSLISDISTRSFLSLVLSTPSNATFGLRGYFDTVSIVDITLPLLDAVVNETEFWASTLSSEVTGLFVSYDIEPFLPSIYSHSVASAWPPTRTQSFMPINIYYAWSLESSDALIYGVMQESARHLTEVAISEGQNVANLPLYPNYAIYDTPLESMYGSNVARVQAIKEQYDPDSIMALAGGWKF</sequence>
<evidence type="ECO:0000259" key="8">
    <source>
        <dbReference type="PROSITE" id="PS51387"/>
    </source>
</evidence>
<dbReference type="Proteomes" id="UP000015241">
    <property type="component" value="Unassembled WGS sequence"/>
</dbReference>
<dbReference type="InterPro" id="IPR041991">
    <property type="entry name" value="Ribosomal_eL27_KOW"/>
</dbReference>
<dbReference type="CDD" id="cd06090">
    <property type="entry name" value="KOW_RPL27"/>
    <property type="match status" value="1"/>
</dbReference>
<dbReference type="HOGENOM" id="CLU_018354_1_0_1"/>
<dbReference type="PROSITE" id="PS51387">
    <property type="entry name" value="FAD_PCMH"/>
    <property type="match status" value="1"/>
</dbReference>
<keyword evidence="7" id="KW-0687">Ribonucleoprotein</keyword>
<organism evidence="9 10">
    <name type="scientific">Fomitopsis schrenkii</name>
    <name type="common">Brown rot fungus</name>
    <dbReference type="NCBI Taxonomy" id="2126942"/>
    <lineage>
        <taxon>Eukaryota</taxon>
        <taxon>Fungi</taxon>
        <taxon>Dikarya</taxon>
        <taxon>Basidiomycota</taxon>
        <taxon>Agaricomycotina</taxon>
        <taxon>Agaricomycetes</taxon>
        <taxon>Polyporales</taxon>
        <taxon>Fomitopsis</taxon>
    </lineage>
</organism>
<evidence type="ECO:0000256" key="3">
    <source>
        <dbReference type="ARBA" id="ARBA00022630"/>
    </source>
</evidence>
<proteinExistence type="inferred from homology"/>
<dbReference type="InterPro" id="IPR016169">
    <property type="entry name" value="FAD-bd_PCMH_sub2"/>
</dbReference>
<dbReference type="Gene3D" id="3.40.462.20">
    <property type="match status" value="1"/>
</dbReference>
<feature type="domain" description="FAD-binding PCMH-type" evidence="8">
    <location>
        <begin position="93"/>
        <end position="273"/>
    </location>
</feature>
<dbReference type="GO" id="GO:0006412">
    <property type="term" value="P:translation"/>
    <property type="evidence" value="ECO:0007669"/>
    <property type="project" value="InterPro"/>
</dbReference>
<evidence type="ECO:0000256" key="2">
    <source>
        <dbReference type="ARBA" id="ARBA00009124"/>
    </source>
</evidence>
<keyword evidence="3" id="KW-0285">Flavoprotein</keyword>
<dbReference type="GO" id="GO:1990904">
    <property type="term" value="C:ribonucleoprotein complex"/>
    <property type="evidence" value="ECO:0007669"/>
    <property type="project" value="UniProtKB-KW"/>
</dbReference>
<gene>
    <name evidence="9" type="ORF">FOMPIDRAFT_90942</name>
</gene>
<dbReference type="GO" id="GO:0071949">
    <property type="term" value="F:FAD binding"/>
    <property type="evidence" value="ECO:0007669"/>
    <property type="project" value="InterPro"/>
</dbReference>
<protein>
    <recommendedName>
        <fullName evidence="8">FAD-binding PCMH-type domain-containing protein</fullName>
    </recommendedName>
</protein>
<dbReference type="SUPFAM" id="SSF50104">
    <property type="entry name" value="Translation proteins SH3-like domain"/>
    <property type="match status" value="1"/>
</dbReference>
<dbReference type="PANTHER" id="PTHR42973:SF13">
    <property type="entry name" value="FAD-BINDING PCMH-TYPE DOMAIN-CONTAINING PROTEIN"/>
    <property type="match status" value="1"/>
</dbReference>
<dbReference type="OrthoDB" id="2151789at2759"/>
<dbReference type="InterPro" id="IPR036318">
    <property type="entry name" value="FAD-bd_PCMH-like_sf"/>
</dbReference>
<evidence type="ECO:0000256" key="6">
    <source>
        <dbReference type="ARBA" id="ARBA00023002"/>
    </source>
</evidence>
<dbReference type="AlphaFoldDB" id="S8FYJ2"/>